<name>A0A3R7MLT2_PENVA</name>
<proteinExistence type="predicted"/>
<organism evidence="2 3">
    <name type="scientific">Penaeus vannamei</name>
    <name type="common">Whiteleg shrimp</name>
    <name type="synonym">Litopenaeus vannamei</name>
    <dbReference type="NCBI Taxonomy" id="6689"/>
    <lineage>
        <taxon>Eukaryota</taxon>
        <taxon>Metazoa</taxon>
        <taxon>Ecdysozoa</taxon>
        <taxon>Arthropoda</taxon>
        <taxon>Crustacea</taxon>
        <taxon>Multicrustacea</taxon>
        <taxon>Malacostraca</taxon>
        <taxon>Eumalacostraca</taxon>
        <taxon>Eucarida</taxon>
        <taxon>Decapoda</taxon>
        <taxon>Dendrobranchiata</taxon>
        <taxon>Penaeoidea</taxon>
        <taxon>Penaeidae</taxon>
        <taxon>Penaeus</taxon>
    </lineage>
</organism>
<protein>
    <recommendedName>
        <fullName evidence="4">FAS1 domain-containing protein</fullName>
    </recommendedName>
</protein>
<dbReference type="AlphaFoldDB" id="A0A3R7MLT2"/>
<feature type="chain" id="PRO_5018726236" description="FAS1 domain-containing protein" evidence="1">
    <location>
        <begin position="21"/>
        <end position="198"/>
    </location>
</feature>
<keyword evidence="3" id="KW-1185">Reference proteome</keyword>
<evidence type="ECO:0008006" key="4">
    <source>
        <dbReference type="Google" id="ProtNLM"/>
    </source>
</evidence>
<evidence type="ECO:0000313" key="3">
    <source>
        <dbReference type="Proteomes" id="UP000283509"/>
    </source>
</evidence>
<dbReference type="EMBL" id="QCYY01000443">
    <property type="protein sequence ID" value="ROT85119.1"/>
    <property type="molecule type" value="Genomic_DNA"/>
</dbReference>
<reference evidence="2 3" key="2">
    <citation type="submission" date="2019-01" db="EMBL/GenBank/DDBJ databases">
        <title>The decoding of complex shrimp genome reveals the adaptation for benthos swimmer, frequently molting mechanism and breeding impact on genome.</title>
        <authorList>
            <person name="Sun Y."/>
            <person name="Gao Y."/>
            <person name="Yu Y."/>
        </authorList>
    </citation>
    <scope>NUCLEOTIDE SEQUENCE [LARGE SCALE GENOMIC DNA]</scope>
    <source>
        <tissue evidence="2">Muscle</tissue>
    </source>
</reference>
<dbReference type="OrthoDB" id="286301at2759"/>
<reference evidence="2 3" key="1">
    <citation type="submission" date="2018-04" db="EMBL/GenBank/DDBJ databases">
        <authorList>
            <person name="Zhang X."/>
            <person name="Yuan J."/>
            <person name="Li F."/>
            <person name="Xiang J."/>
        </authorList>
    </citation>
    <scope>NUCLEOTIDE SEQUENCE [LARGE SCALE GENOMIC DNA]</scope>
    <source>
        <tissue evidence="2">Muscle</tissue>
    </source>
</reference>
<accession>A0A3R7MLT2</accession>
<feature type="signal peptide" evidence="1">
    <location>
        <begin position="1"/>
        <end position="20"/>
    </location>
</feature>
<comment type="caution">
    <text evidence="2">The sequence shown here is derived from an EMBL/GenBank/DDBJ whole genome shotgun (WGS) entry which is preliminary data.</text>
</comment>
<keyword evidence="1" id="KW-0732">Signal</keyword>
<evidence type="ECO:0000256" key="1">
    <source>
        <dbReference type="SAM" id="SignalP"/>
    </source>
</evidence>
<gene>
    <name evidence="2" type="ORF">C7M84_021267</name>
</gene>
<dbReference type="Proteomes" id="UP000283509">
    <property type="component" value="Unassembled WGS sequence"/>
</dbReference>
<evidence type="ECO:0000313" key="2">
    <source>
        <dbReference type="EMBL" id="ROT85119.1"/>
    </source>
</evidence>
<sequence>MAESAYRLVFVALTFLGAEATSPLRPLTVPARPTEVTLQKSSLFYLWNQQQHFEDTFPVQRDTRAVGTLLSPDHGYISNLVPQDAVHPLYSTSYAGLRAELLLDHMLQDTVDPDDKRMSSSNGLEVYTLNYNPVVFRKNNQGDITVNDTLVLKVETLPGGLVSYALDGILSNYQQRVHEAFVELSKVVPAPWPFASHR</sequence>